<dbReference type="GO" id="GO:0070988">
    <property type="term" value="P:demethylation"/>
    <property type="evidence" value="ECO:0007669"/>
    <property type="project" value="InterPro"/>
</dbReference>
<dbReference type="PANTHER" id="PTHR12463">
    <property type="entry name" value="OXYGENASE-RELATED"/>
    <property type="match status" value="1"/>
</dbReference>
<dbReference type="GeneID" id="105447299"/>
<name>A0A7M7SU10_STRPU</name>
<dbReference type="OrthoDB" id="442860at2759"/>
<evidence type="ECO:0000256" key="1">
    <source>
        <dbReference type="ARBA" id="ARBA00001954"/>
    </source>
</evidence>
<dbReference type="GO" id="GO:0016706">
    <property type="term" value="F:2-oxoglutarate-dependent dioxygenase activity"/>
    <property type="evidence" value="ECO:0000318"/>
    <property type="project" value="GO_Central"/>
</dbReference>
<keyword evidence="4" id="KW-1185">Reference proteome</keyword>
<evidence type="ECO:0000256" key="2">
    <source>
        <dbReference type="SAM" id="MobiDB-lite"/>
    </source>
</evidence>
<dbReference type="Gene3D" id="2.60.120.590">
    <property type="entry name" value="Alpha-ketoglutarate-dependent dioxygenase AlkB-like"/>
    <property type="match status" value="1"/>
</dbReference>
<feature type="compositionally biased region" description="Polar residues" evidence="2">
    <location>
        <begin position="60"/>
        <end position="69"/>
    </location>
</feature>
<reference evidence="4" key="1">
    <citation type="submission" date="2015-02" db="EMBL/GenBank/DDBJ databases">
        <title>Genome sequencing for Strongylocentrotus purpuratus.</title>
        <authorList>
            <person name="Murali S."/>
            <person name="Liu Y."/>
            <person name="Vee V."/>
            <person name="English A."/>
            <person name="Wang M."/>
            <person name="Skinner E."/>
            <person name="Han Y."/>
            <person name="Muzny D.M."/>
            <person name="Worley K.C."/>
            <person name="Gibbs R.A."/>
        </authorList>
    </citation>
    <scope>NUCLEOTIDE SEQUENCE</scope>
</reference>
<dbReference type="InParanoid" id="A0A7M7SU10"/>
<dbReference type="RefSeq" id="XP_030831131.1">
    <property type="nucleotide sequence ID" value="XM_030975271.1"/>
</dbReference>
<dbReference type="GO" id="GO:0031032">
    <property type="term" value="P:actomyosin structure organization"/>
    <property type="evidence" value="ECO:0000318"/>
    <property type="project" value="GO_Central"/>
</dbReference>
<reference evidence="3" key="2">
    <citation type="submission" date="2021-01" db="UniProtKB">
        <authorList>
            <consortium name="EnsemblMetazoa"/>
        </authorList>
    </citation>
    <scope>IDENTIFICATION</scope>
</reference>
<organism evidence="3 4">
    <name type="scientific">Strongylocentrotus purpuratus</name>
    <name type="common">Purple sea urchin</name>
    <dbReference type="NCBI Taxonomy" id="7668"/>
    <lineage>
        <taxon>Eukaryota</taxon>
        <taxon>Metazoa</taxon>
        <taxon>Echinodermata</taxon>
        <taxon>Eleutherozoa</taxon>
        <taxon>Echinozoa</taxon>
        <taxon>Echinoidea</taxon>
        <taxon>Euechinoidea</taxon>
        <taxon>Echinacea</taxon>
        <taxon>Camarodonta</taxon>
        <taxon>Echinidea</taxon>
        <taxon>Strongylocentrotidae</taxon>
        <taxon>Strongylocentrotus</taxon>
    </lineage>
</organism>
<accession>A0A7M7SU10</accession>
<dbReference type="InterPro" id="IPR037151">
    <property type="entry name" value="AlkB-like_sf"/>
</dbReference>
<dbReference type="KEGG" id="spu:105447299"/>
<dbReference type="GO" id="GO:0070938">
    <property type="term" value="C:contractile ring"/>
    <property type="evidence" value="ECO:0000318"/>
    <property type="project" value="GO_Central"/>
</dbReference>
<evidence type="ECO:0000313" key="3">
    <source>
        <dbReference type="EnsemblMetazoa" id="XP_030831131"/>
    </source>
</evidence>
<protein>
    <submittedName>
        <fullName evidence="3">Uncharacterized protein</fullName>
    </submittedName>
</protein>
<dbReference type="InterPro" id="IPR032857">
    <property type="entry name" value="ALKBH4"/>
</dbReference>
<dbReference type="PANTHER" id="PTHR12463:SF0">
    <property type="entry name" value="ALPHA-KETOGLUTARATE-DEPENDENT DIOXYGENASE ALKB HOMOLOG 4"/>
    <property type="match status" value="1"/>
</dbReference>
<dbReference type="EnsemblMetazoa" id="XM_030975271">
    <property type="protein sequence ID" value="XP_030831131"/>
    <property type="gene ID" value="LOC105447299"/>
</dbReference>
<feature type="region of interest" description="Disordered" evidence="2">
    <location>
        <begin position="58"/>
        <end position="78"/>
    </location>
</feature>
<dbReference type="AlphaFoldDB" id="A0A7M7SU10"/>
<sequence>MADLHYPRPCGCTGIRSCLVCEGKDIHVKNASTGSEYLQALWRYCYLCGNIQPPPHIEMGQSSTKQPTPDTVCPDHHATQGFRLPGIQVIPEFITDEEEMEMVHMIEESPWKSSQSGRFKQDYGPKPNFKRRKVKQGGFTGLPAFSKPLVSRMTRLPTLQDFLPVEQCHLEYTPDRGSAIDLHFDDFWLWGNRLVTINLLSDTFLFLKYETDATSHGAPSDSGTNSYYRQDNHDVRGQQEEWLVHELLIPMPRRSLIILSDDARYKWKHAIPREAITSRRIAVTLRELATEFLPGGSKEAIGQELLDIALTYEGTVVP</sequence>
<dbReference type="GO" id="GO:0032451">
    <property type="term" value="F:demethylase activity"/>
    <property type="evidence" value="ECO:0000318"/>
    <property type="project" value="GO_Central"/>
</dbReference>
<proteinExistence type="predicted"/>
<comment type="cofactor">
    <cofactor evidence="1">
        <name>Fe(2+)</name>
        <dbReference type="ChEBI" id="CHEBI:29033"/>
    </cofactor>
</comment>
<dbReference type="SUPFAM" id="SSF51197">
    <property type="entry name" value="Clavaminate synthase-like"/>
    <property type="match status" value="1"/>
</dbReference>
<dbReference type="GO" id="GO:0030496">
    <property type="term" value="C:midbody"/>
    <property type="evidence" value="ECO:0000318"/>
    <property type="project" value="GO_Central"/>
</dbReference>
<dbReference type="OMA" id="HAIKREH"/>
<dbReference type="Proteomes" id="UP000007110">
    <property type="component" value="Unassembled WGS sequence"/>
</dbReference>
<evidence type="ECO:0000313" key="4">
    <source>
        <dbReference type="Proteomes" id="UP000007110"/>
    </source>
</evidence>